<dbReference type="RefSeq" id="WP_007316315.1">
    <property type="nucleotide sequence ID" value="NZ_BAEH01000018.1"/>
</dbReference>
<name>H0QVX6_9ACTN</name>
<dbReference type="eggNOG" id="COG2114">
    <property type="taxonomic scope" value="Bacteria"/>
</dbReference>
<dbReference type="SUPFAM" id="SSF55073">
    <property type="entry name" value="Nucleotide cyclase"/>
    <property type="match status" value="1"/>
</dbReference>
<dbReference type="Proteomes" id="UP000035034">
    <property type="component" value="Unassembled WGS sequence"/>
</dbReference>
<dbReference type="GO" id="GO:0004016">
    <property type="term" value="F:adenylate cyclase activity"/>
    <property type="evidence" value="ECO:0007669"/>
    <property type="project" value="UniProtKB-ARBA"/>
</dbReference>
<dbReference type="PANTHER" id="PTHR43081">
    <property type="entry name" value="ADENYLATE CYCLASE, TERMINAL-DIFFERENTIATION SPECIFIC-RELATED"/>
    <property type="match status" value="1"/>
</dbReference>
<accession>H0QVX6</accession>
<evidence type="ECO:0000313" key="3">
    <source>
        <dbReference type="EMBL" id="GAB16977.1"/>
    </source>
</evidence>
<organism evidence="3 4">
    <name type="scientific">Gordonia effusa NBRC 100432</name>
    <dbReference type="NCBI Taxonomy" id="1077974"/>
    <lineage>
        <taxon>Bacteria</taxon>
        <taxon>Bacillati</taxon>
        <taxon>Actinomycetota</taxon>
        <taxon>Actinomycetes</taxon>
        <taxon>Mycobacteriales</taxon>
        <taxon>Gordoniaceae</taxon>
        <taxon>Gordonia</taxon>
    </lineage>
</organism>
<protein>
    <submittedName>
        <fullName evidence="3">Putative adenylate cyclase</fullName>
    </submittedName>
</protein>
<comment type="caution">
    <text evidence="3">The sequence shown here is derived from an EMBL/GenBank/DDBJ whole genome shotgun (WGS) entry which is preliminary data.</text>
</comment>
<dbReference type="PROSITE" id="PS50125">
    <property type="entry name" value="GUANYLATE_CYCLASE_2"/>
    <property type="match status" value="1"/>
</dbReference>
<evidence type="ECO:0000256" key="1">
    <source>
        <dbReference type="ARBA" id="ARBA00005381"/>
    </source>
</evidence>
<dbReference type="GO" id="GO:0035556">
    <property type="term" value="P:intracellular signal transduction"/>
    <property type="evidence" value="ECO:0007669"/>
    <property type="project" value="InterPro"/>
</dbReference>
<dbReference type="InterPro" id="IPR050697">
    <property type="entry name" value="Adenylyl/Guanylyl_Cyclase_3/4"/>
</dbReference>
<keyword evidence="4" id="KW-1185">Reference proteome</keyword>
<dbReference type="AlphaFoldDB" id="H0QVX6"/>
<feature type="domain" description="Guanylate cyclase" evidence="2">
    <location>
        <begin position="145"/>
        <end position="253"/>
    </location>
</feature>
<evidence type="ECO:0000313" key="4">
    <source>
        <dbReference type="Proteomes" id="UP000035034"/>
    </source>
</evidence>
<dbReference type="PANTHER" id="PTHR43081:SF19">
    <property type="entry name" value="PH-SENSITIVE ADENYLATE CYCLASE RV1264"/>
    <property type="match status" value="1"/>
</dbReference>
<dbReference type="GO" id="GO:0006171">
    <property type="term" value="P:cAMP biosynthetic process"/>
    <property type="evidence" value="ECO:0007669"/>
    <property type="project" value="TreeGrafter"/>
</dbReference>
<dbReference type="EMBL" id="BAEH01000018">
    <property type="protein sequence ID" value="GAB16977.1"/>
    <property type="molecule type" value="Genomic_DNA"/>
</dbReference>
<dbReference type="STRING" id="1077974.GOEFS_018_00100"/>
<reference evidence="3 4" key="1">
    <citation type="submission" date="2011-12" db="EMBL/GenBank/DDBJ databases">
        <title>Whole genome shotgun sequence of Gordonia effusa NBRC 100432.</title>
        <authorList>
            <person name="Yoshida I."/>
            <person name="Takarada H."/>
            <person name="Hosoyama A."/>
            <person name="Tsuchikane K."/>
            <person name="Katsumata H."/>
            <person name="Yamazaki S."/>
            <person name="Fujita N."/>
        </authorList>
    </citation>
    <scope>NUCLEOTIDE SEQUENCE [LARGE SCALE GENOMIC DNA]</scope>
    <source>
        <strain evidence="3 4">NBRC 100432</strain>
    </source>
</reference>
<dbReference type="InterPro" id="IPR029787">
    <property type="entry name" value="Nucleotide_cyclase"/>
</dbReference>
<dbReference type="SMART" id="SM00044">
    <property type="entry name" value="CYCc"/>
    <property type="match status" value="1"/>
</dbReference>
<dbReference type="Pfam" id="PF00211">
    <property type="entry name" value="Guanylate_cyc"/>
    <property type="match status" value="1"/>
</dbReference>
<comment type="similarity">
    <text evidence="1">Belongs to the adenylyl cyclase class-3 family.</text>
</comment>
<proteinExistence type="inferred from homology"/>
<dbReference type="Gene3D" id="3.30.70.1230">
    <property type="entry name" value="Nucleotide cyclase"/>
    <property type="match status" value="1"/>
</dbReference>
<dbReference type="OrthoDB" id="310836at2"/>
<dbReference type="CDD" id="cd07302">
    <property type="entry name" value="CHD"/>
    <property type="match status" value="1"/>
</dbReference>
<gene>
    <name evidence="3" type="ORF">GOEFS_018_00100</name>
</gene>
<sequence length="312" mass="34454">MSDPTPKRNEPCYTRDELIAEIGVDVDFAEKVWNAFGFAHQTTDEKIFTQADVDAFRLFAAGAQQLPAGGQIAAARSIGQAMSRLADWQADQLLDFDRDPNVPWSIEDMSKAISQIQRLVWRRHLLLALQRNVAYSPDVLDWEVVVGFADLVGFTSLSRRIGVTELEELLTAFEARVSEEVSAYRGQVVKTLGDGVLFVNTDPTQAALTALAIAELSNQPPIPELRIGLAQGRVLPRLGDVFGEPVNIASRLCGSARPGKILIDENLAELISDDDRFRIRSIPTLSVRGYRRLRASALSPSRRGHGDSDDDR</sequence>
<dbReference type="InterPro" id="IPR001054">
    <property type="entry name" value="A/G_cyclase"/>
</dbReference>
<evidence type="ECO:0000259" key="2">
    <source>
        <dbReference type="PROSITE" id="PS50125"/>
    </source>
</evidence>